<dbReference type="KEGG" id="tac:Ta1078"/>
<dbReference type="PANTHER" id="PTHR43510:SF1">
    <property type="entry name" value="AMINOTRANSFERASE FUNCTION, HYPOTHETICAL (EUROFUNG)"/>
    <property type="match status" value="1"/>
</dbReference>
<evidence type="ECO:0000313" key="2">
    <source>
        <dbReference type="EMBL" id="CAC12206.1"/>
    </source>
</evidence>
<dbReference type="eggNOG" id="arCOG04334">
    <property type="taxonomic scope" value="Archaea"/>
</dbReference>
<organism evidence="2 3">
    <name type="scientific">Thermoplasma acidophilum (strain ATCC 25905 / DSM 1728 / JCM 9062 / NBRC 15155 / AMRC-C165)</name>
    <dbReference type="NCBI Taxonomy" id="273075"/>
    <lineage>
        <taxon>Archaea</taxon>
        <taxon>Methanobacteriati</taxon>
        <taxon>Thermoplasmatota</taxon>
        <taxon>Thermoplasmata</taxon>
        <taxon>Thermoplasmatales</taxon>
        <taxon>Thermoplasmataceae</taxon>
        <taxon>Thermoplasma</taxon>
    </lineage>
</organism>
<accession>Q9HJ92</accession>
<dbReference type="OrthoDB" id="33635at2157"/>
<reference evidence="2 3" key="1">
    <citation type="journal article" date="2000" name="Nature">
        <title>The genome sequence of the thermoacidophilic scavenger Thermoplasma acidophilum.</title>
        <authorList>
            <person name="Ruepp A."/>
            <person name="Graml W."/>
            <person name="Santos-Martinez M.L."/>
            <person name="Koretke K.K."/>
            <person name="Volker C."/>
            <person name="Mewes H.W."/>
            <person name="Frishman D."/>
            <person name="Stocker S."/>
            <person name="Lupas A.N."/>
            <person name="Baumeister W."/>
        </authorList>
    </citation>
    <scope>NUCLEOTIDE SEQUENCE [LARGE SCALE GENOMIC DNA]</scope>
    <source>
        <strain evidence="3">ATCC 25905 / DSM 1728 / JCM 9062 / NBRC 15155 / AMRC-C165</strain>
    </source>
</reference>
<evidence type="ECO:0000259" key="1">
    <source>
        <dbReference type="Pfam" id="PF00155"/>
    </source>
</evidence>
<evidence type="ECO:0000313" key="3">
    <source>
        <dbReference type="Proteomes" id="UP000001024"/>
    </source>
</evidence>
<dbReference type="PaxDb" id="273075-Ta1078"/>
<dbReference type="SUPFAM" id="SSF53383">
    <property type="entry name" value="PLP-dependent transferases"/>
    <property type="match status" value="1"/>
</dbReference>
<dbReference type="STRING" id="273075.gene:9572299"/>
<dbReference type="GO" id="GO:0030170">
    <property type="term" value="F:pyridoxal phosphate binding"/>
    <property type="evidence" value="ECO:0007669"/>
    <property type="project" value="InterPro"/>
</dbReference>
<dbReference type="InterPro" id="IPR015424">
    <property type="entry name" value="PyrdxlP-dep_Trfase"/>
</dbReference>
<dbReference type="GO" id="GO:0008483">
    <property type="term" value="F:transaminase activity"/>
    <property type="evidence" value="ECO:0007669"/>
    <property type="project" value="UniProtKB-KW"/>
</dbReference>
<dbReference type="AlphaFoldDB" id="Q9HJ92"/>
<dbReference type="HOGENOM" id="CLU_017584_4_4_2"/>
<dbReference type="CDD" id="cd00609">
    <property type="entry name" value="AAT_like"/>
    <property type="match status" value="1"/>
</dbReference>
<gene>
    <name evidence="2" type="ordered locus">Ta1078</name>
</gene>
<dbReference type="Gene3D" id="3.40.640.10">
    <property type="entry name" value="Type I PLP-dependent aspartate aminotransferase-like (Major domain)"/>
    <property type="match status" value="1"/>
</dbReference>
<dbReference type="Gene3D" id="3.90.1150.10">
    <property type="entry name" value="Aspartate Aminotransferase, domain 1"/>
    <property type="match status" value="1"/>
</dbReference>
<dbReference type="Proteomes" id="UP000001024">
    <property type="component" value="Chromosome"/>
</dbReference>
<dbReference type="Pfam" id="PF00155">
    <property type="entry name" value="Aminotran_1_2"/>
    <property type="match status" value="1"/>
</dbReference>
<sequence length="354" mass="40257">MLQYRSSKMISMEIVEFKWLKFLDRYRSMAKHNLSNSGMPEPDLRSMGIDTRYESYLNEMVDLDAALRDTVARRYGVDRDNVIITNGGTEAIFLASAFISASSEVIAVPSPEYEPIFIVPESLDRRVRRVKLEKIGQAEKNSESLALSLPNNPTGKYGDIADLVRDAGRTYRYVYIDETFHDFTDDRGSSLYDGSKNLIVSNTMTKFYGLSSLRVGWIVSDKENIDAIRRIKDLTTINNARFSLFLARQAIEKWDRFRERTHSIVRKNADIARKELSDFGFYSDEYEGAPFMFVGDGRFDSEMMASKAISGYGVLVAPGSYFGLDGYLRVCLTALDAREDIAAFREFAEKELGK</sequence>
<proteinExistence type="predicted"/>
<feature type="domain" description="Aminotransferase class I/classII large" evidence="1">
    <location>
        <begin position="62"/>
        <end position="337"/>
    </location>
</feature>
<dbReference type="InterPro" id="IPR015421">
    <property type="entry name" value="PyrdxlP-dep_Trfase_major"/>
</dbReference>
<keyword evidence="2" id="KW-0808">Transferase</keyword>
<dbReference type="InterPro" id="IPR015422">
    <property type="entry name" value="PyrdxlP-dep_Trfase_small"/>
</dbReference>
<dbReference type="RefSeq" id="WP_010901489.1">
    <property type="nucleotide sequence ID" value="NC_002578.1"/>
</dbReference>
<protein>
    <submittedName>
        <fullName evidence="2">Aspartate aminotransferase related protein</fullName>
    </submittedName>
</protein>
<dbReference type="InterPro" id="IPR004839">
    <property type="entry name" value="Aminotransferase_I/II_large"/>
</dbReference>
<dbReference type="EMBL" id="AL445066">
    <property type="protein sequence ID" value="CAC12206.1"/>
    <property type="molecule type" value="Genomic_DNA"/>
</dbReference>
<keyword evidence="2" id="KW-0032">Aminotransferase</keyword>
<name>Q9HJ92_THEAC</name>
<keyword evidence="3" id="KW-1185">Reference proteome</keyword>
<dbReference type="EnsemblBacteria" id="CAC12206">
    <property type="protein sequence ID" value="CAC12206"/>
    <property type="gene ID" value="CAC12206"/>
</dbReference>
<dbReference type="PANTHER" id="PTHR43510">
    <property type="entry name" value="AMINOTRANSFERASE FUNCTION, HYPOTHETICAL (EUROFUNG)"/>
    <property type="match status" value="1"/>
</dbReference>
<dbReference type="InParanoid" id="Q9HJ92"/>
<dbReference type="DNASU" id="1456591"/>